<organism evidence="5">
    <name type="scientific">Mariniphaga anaerophila</name>
    <dbReference type="NCBI Taxonomy" id="1484053"/>
    <lineage>
        <taxon>Bacteria</taxon>
        <taxon>Pseudomonadati</taxon>
        <taxon>Bacteroidota</taxon>
        <taxon>Bacteroidia</taxon>
        <taxon>Marinilabiliales</taxon>
        <taxon>Prolixibacteraceae</taxon>
        <taxon>Mariniphaga</taxon>
    </lineage>
</organism>
<dbReference type="InterPro" id="IPR028082">
    <property type="entry name" value="Peripla_BP_I"/>
</dbReference>
<evidence type="ECO:0000256" key="3">
    <source>
        <dbReference type="ARBA" id="ARBA00023163"/>
    </source>
</evidence>
<protein>
    <submittedName>
        <fullName evidence="5">LacI family transcriptional regulator</fullName>
    </submittedName>
</protein>
<name>A0A831LP03_9BACT</name>
<dbReference type="PANTHER" id="PTHR30146:SF109">
    <property type="entry name" value="HTH-TYPE TRANSCRIPTIONAL REGULATOR GALS"/>
    <property type="match status" value="1"/>
</dbReference>
<comment type="caution">
    <text evidence="5">The sequence shown here is derived from an EMBL/GenBank/DDBJ whole genome shotgun (WGS) entry which is preliminary data.</text>
</comment>
<dbReference type="Gene3D" id="3.40.50.2300">
    <property type="match status" value="2"/>
</dbReference>
<evidence type="ECO:0000256" key="1">
    <source>
        <dbReference type="ARBA" id="ARBA00023015"/>
    </source>
</evidence>
<accession>A0A831LP03</accession>
<dbReference type="PROSITE" id="PS50932">
    <property type="entry name" value="HTH_LACI_2"/>
    <property type="match status" value="1"/>
</dbReference>
<dbReference type="CDD" id="cd01392">
    <property type="entry name" value="HTH_LacI"/>
    <property type="match status" value="1"/>
</dbReference>
<evidence type="ECO:0000256" key="2">
    <source>
        <dbReference type="ARBA" id="ARBA00023125"/>
    </source>
</evidence>
<sequence>MKRSNLTINDIAKALNVSKSTVSRALRDAHDVNPETKGKVLAYAAKFDYRPDFMAKNLRSRSTKTIGVIIPAYNIPFYSIAICGIQDYAMKMGYNVMVCHSNEQYETEIKNVEALLNADVEGIIISVARDTEKNEHIRKLKRKGIPLVLFNRVIESFKAPKVVVNDYYGALNMVNYLLKTGCRKIAHISGPNNLLLSANRKEGYLDALNNAGIKVKENMIIEGDFTIESGIACTEKLLAENEEIDAIFAVCDAVAFGAMKVLKKRGIKIPEEISVAGFTNEPMAELVEPALTTVKQPIYEIGETASKLLFAQLKDPNLPAELCVLDTELEIRDSTKKIEIRATVGMIATYSQIKN</sequence>
<gene>
    <name evidence="5" type="ORF">ENN90_11820</name>
</gene>
<reference evidence="5" key="1">
    <citation type="journal article" date="2020" name="mSystems">
        <title>Genome- and Community-Level Interaction Insights into Carbon Utilization and Element Cycling Functions of Hydrothermarchaeota in Hydrothermal Sediment.</title>
        <authorList>
            <person name="Zhou Z."/>
            <person name="Liu Y."/>
            <person name="Xu W."/>
            <person name="Pan J."/>
            <person name="Luo Z.H."/>
            <person name="Li M."/>
        </authorList>
    </citation>
    <scope>NUCLEOTIDE SEQUENCE [LARGE SCALE GENOMIC DNA]</scope>
    <source>
        <strain evidence="5">SpSt-1217</strain>
    </source>
</reference>
<dbReference type="PANTHER" id="PTHR30146">
    <property type="entry name" value="LACI-RELATED TRANSCRIPTIONAL REPRESSOR"/>
    <property type="match status" value="1"/>
</dbReference>
<dbReference type="Proteomes" id="UP000886047">
    <property type="component" value="Unassembled WGS sequence"/>
</dbReference>
<dbReference type="InterPro" id="IPR010982">
    <property type="entry name" value="Lambda_DNA-bd_dom_sf"/>
</dbReference>
<evidence type="ECO:0000313" key="5">
    <source>
        <dbReference type="EMBL" id="HDR52289.1"/>
    </source>
</evidence>
<dbReference type="GO" id="GO:0000976">
    <property type="term" value="F:transcription cis-regulatory region binding"/>
    <property type="evidence" value="ECO:0007669"/>
    <property type="project" value="TreeGrafter"/>
</dbReference>
<keyword evidence="3" id="KW-0804">Transcription</keyword>
<dbReference type="Pfam" id="PF00356">
    <property type="entry name" value="LacI"/>
    <property type="match status" value="1"/>
</dbReference>
<dbReference type="Gene3D" id="1.10.260.40">
    <property type="entry name" value="lambda repressor-like DNA-binding domains"/>
    <property type="match status" value="1"/>
</dbReference>
<keyword evidence="1" id="KW-0805">Transcription regulation</keyword>
<dbReference type="EMBL" id="DSDK01000656">
    <property type="protein sequence ID" value="HDR52289.1"/>
    <property type="molecule type" value="Genomic_DNA"/>
</dbReference>
<dbReference type="InterPro" id="IPR000843">
    <property type="entry name" value="HTH_LacI"/>
</dbReference>
<proteinExistence type="predicted"/>
<dbReference type="GO" id="GO:0003700">
    <property type="term" value="F:DNA-binding transcription factor activity"/>
    <property type="evidence" value="ECO:0007669"/>
    <property type="project" value="TreeGrafter"/>
</dbReference>
<evidence type="ECO:0000259" key="4">
    <source>
        <dbReference type="PROSITE" id="PS50932"/>
    </source>
</evidence>
<dbReference type="SUPFAM" id="SSF53822">
    <property type="entry name" value="Periplasmic binding protein-like I"/>
    <property type="match status" value="1"/>
</dbReference>
<dbReference type="SUPFAM" id="SSF47413">
    <property type="entry name" value="lambda repressor-like DNA-binding domains"/>
    <property type="match status" value="1"/>
</dbReference>
<dbReference type="AlphaFoldDB" id="A0A831LP03"/>
<feature type="domain" description="HTH lacI-type" evidence="4">
    <location>
        <begin position="6"/>
        <end position="60"/>
    </location>
</feature>
<keyword evidence="2" id="KW-0238">DNA-binding</keyword>
<dbReference type="SMART" id="SM00354">
    <property type="entry name" value="HTH_LACI"/>
    <property type="match status" value="1"/>
</dbReference>
<dbReference type="InterPro" id="IPR001761">
    <property type="entry name" value="Peripla_BP/Lac1_sug-bd_dom"/>
</dbReference>
<dbReference type="Pfam" id="PF00532">
    <property type="entry name" value="Peripla_BP_1"/>
    <property type="match status" value="1"/>
</dbReference>
<dbReference type="CDD" id="cd06267">
    <property type="entry name" value="PBP1_LacI_sugar_binding-like"/>
    <property type="match status" value="1"/>
</dbReference>